<evidence type="ECO:0000256" key="4">
    <source>
        <dbReference type="ARBA" id="ARBA00022741"/>
    </source>
</evidence>
<dbReference type="GO" id="GO:1990077">
    <property type="term" value="C:primosome complex"/>
    <property type="evidence" value="ECO:0007669"/>
    <property type="project" value="UniProtKB-UniRule"/>
</dbReference>
<protein>
    <recommendedName>
        <fullName evidence="11 12">Replicative DNA helicase</fullName>
        <ecNumber evidence="11 12">5.6.2.3</ecNumber>
    </recommendedName>
</protein>
<dbReference type="PROSITE" id="PS51199">
    <property type="entry name" value="SF4_HELICASE"/>
    <property type="match status" value="1"/>
</dbReference>
<dbReference type="NCBIfam" id="TIGR00665">
    <property type="entry name" value="DnaB"/>
    <property type="match status" value="1"/>
</dbReference>
<dbReference type="EC" id="5.6.2.3" evidence="11 12"/>
<dbReference type="GO" id="GO:0043139">
    <property type="term" value="F:5'-3' DNA helicase activity"/>
    <property type="evidence" value="ECO:0007669"/>
    <property type="project" value="UniProtKB-EC"/>
</dbReference>
<evidence type="ECO:0000256" key="8">
    <source>
        <dbReference type="ARBA" id="ARBA00023125"/>
    </source>
</evidence>
<dbReference type="Gene3D" id="3.40.50.300">
    <property type="entry name" value="P-loop containing nucleotide triphosphate hydrolases"/>
    <property type="match status" value="1"/>
</dbReference>
<dbReference type="EMBL" id="JACHJT010000001">
    <property type="protein sequence ID" value="MBB4931812.1"/>
    <property type="molecule type" value="Genomic_DNA"/>
</dbReference>
<comment type="similarity">
    <text evidence="1 12">Belongs to the helicase family. DnaB subfamily.</text>
</comment>
<feature type="domain" description="SF4 helicase" evidence="13">
    <location>
        <begin position="179"/>
        <end position="445"/>
    </location>
</feature>
<keyword evidence="2 12" id="KW-0639">Primosome</keyword>
<keyword evidence="15" id="KW-1185">Reference proteome</keyword>
<keyword evidence="3 12" id="KW-0235">DNA replication</keyword>
<dbReference type="InterPro" id="IPR016136">
    <property type="entry name" value="DNA_helicase_N/primase_C"/>
</dbReference>
<keyword evidence="9" id="KW-0413">Isomerase</keyword>
<dbReference type="Gene3D" id="1.10.860.10">
    <property type="entry name" value="DNAb Helicase, Chain A"/>
    <property type="match status" value="1"/>
</dbReference>
<comment type="caution">
    <text evidence="14">The sequence shown here is derived from an EMBL/GenBank/DDBJ whole genome shotgun (WGS) entry which is preliminary data.</text>
</comment>
<keyword evidence="4 12" id="KW-0547">Nucleotide-binding</keyword>
<dbReference type="GO" id="GO:0016787">
    <property type="term" value="F:hydrolase activity"/>
    <property type="evidence" value="ECO:0007669"/>
    <property type="project" value="UniProtKB-KW"/>
</dbReference>
<comment type="function">
    <text evidence="12">The main replicative DNA helicase, it participates in initiation and elongation during chromosome replication. Travels ahead of the DNA replisome, separating dsDNA into templates for DNA synthesis. A processive ATP-dependent 5'-3' DNA helicase it has DNA-dependent ATPase activity.</text>
</comment>
<dbReference type="AlphaFoldDB" id="A0A7W7W2A8"/>
<dbReference type="InterPro" id="IPR007692">
    <property type="entry name" value="DNA_helicase_DnaB"/>
</dbReference>
<evidence type="ECO:0000256" key="9">
    <source>
        <dbReference type="ARBA" id="ARBA00023235"/>
    </source>
</evidence>
<comment type="catalytic activity">
    <reaction evidence="10 12">
        <text>ATP + H2O = ADP + phosphate + H(+)</text>
        <dbReference type="Rhea" id="RHEA:13065"/>
        <dbReference type="ChEBI" id="CHEBI:15377"/>
        <dbReference type="ChEBI" id="CHEBI:15378"/>
        <dbReference type="ChEBI" id="CHEBI:30616"/>
        <dbReference type="ChEBI" id="CHEBI:43474"/>
        <dbReference type="ChEBI" id="CHEBI:456216"/>
        <dbReference type="EC" id="5.6.2.3"/>
    </reaction>
</comment>
<name>A0A7W7W2A8_9ACTN</name>
<dbReference type="InterPro" id="IPR007694">
    <property type="entry name" value="DNA_helicase_DnaB-like_C"/>
</dbReference>
<dbReference type="Pfam" id="PF00772">
    <property type="entry name" value="DnaB"/>
    <property type="match status" value="1"/>
</dbReference>
<evidence type="ECO:0000256" key="1">
    <source>
        <dbReference type="ARBA" id="ARBA00008428"/>
    </source>
</evidence>
<evidence type="ECO:0000256" key="7">
    <source>
        <dbReference type="ARBA" id="ARBA00022840"/>
    </source>
</evidence>
<dbReference type="InterPro" id="IPR036185">
    <property type="entry name" value="DNA_heli_DnaB-like_N_sf"/>
</dbReference>
<evidence type="ECO:0000256" key="3">
    <source>
        <dbReference type="ARBA" id="ARBA00022705"/>
    </source>
</evidence>
<dbReference type="PANTHER" id="PTHR30153:SF2">
    <property type="entry name" value="REPLICATIVE DNA HELICASE"/>
    <property type="match status" value="1"/>
</dbReference>
<sequence length="450" mass="48896">MTATEEEVRAAPSDIPAEQAALGGMLISKAAIRQVQDVLGSAEAFCRSAHQMIYQAALAVDATGDPVDAISVAAELERRGELARCGHAPYLHTLTESIPTAANAGYYARRVAEKAVLRGLVEAGTEIAKYGYEGEGDAADLVERANKLLAQVEAPNASGGAEMTHISEVYLHVVDDQEVQDDTLLVQPPYADLRDIVPGIKPGQMVIVGARPSVGKSVVAADFARHVSMRQGIGTALFSLEMTQIEMGQRIMAAETGIEFQRLRDKKLTDEDWQRTARVYERFARAPFWLSNDFGASLAQIKARVRQLARTHDIGLVVVDYLQLMEGGNRPDSRQQEVSAMSRGLKRLAGELGVVVVVLSQLNRGLTQRADKRPQLSDLRESGSIEQDADVVILLDRPDANEKQSPRSGEIDLLVEKNRHGPSKCEVTCAFQGHYSRIVDMAGTSWGSPG</sequence>
<evidence type="ECO:0000313" key="15">
    <source>
        <dbReference type="Proteomes" id="UP000523007"/>
    </source>
</evidence>
<keyword evidence="6 12" id="KW-0347">Helicase</keyword>
<dbReference type="Pfam" id="PF03796">
    <property type="entry name" value="DnaB_C"/>
    <property type="match status" value="1"/>
</dbReference>
<dbReference type="InterPro" id="IPR027417">
    <property type="entry name" value="P-loop_NTPase"/>
</dbReference>
<dbReference type="SUPFAM" id="SSF52540">
    <property type="entry name" value="P-loop containing nucleoside triphosphate hydrolases"/>
    <property type="match status" value="1"/>
</dbReference>
<evidence type="ECO:0000313" key="14">
    <source>
        <dbReference type="EMBL" id="MBB4931812.1"/>
    </source>
</evidence>
<dbReference type="Proteomes" id="UP000523007">
    <property type="component" value="Unassembled WGS sequence"/>
</dbReference>
<dbReference type="GO" id="GO:0003677">
    <property type="term" value="F:DNA binding"/>
    <property type="evidence" value="ECO:0007669"/>
    <property type="project" value="UniProtKB-UniRule"/>
</dbReference>
<dbReference type="PANTHER" id="PTHR30153">
    <property type="entry name" value="REPLICATIVE DNA HELICASE DNAB"/>
    <property type="match status" value="1"/>
</dbReference>
<accession>A0A7W7W2A8</accession>
<keyword evidence="5 12" id="KW-0378">Hydrolase</keyword>
<dbReference type="GO" id="GO:0006269">
    <property type="term" value="P:DNA replication, synthesis of primer"/>
    <property type="evidence" value="ECO:0007669"/>
    <property type="project" value="UniProtKB-UniRule"/>
</dbReference>
<dbReference type="GO" id="GO:0005524">
    <property type="term" value="F:ATP binding"/>
    <property type="evidence" value="ECO:0007669"/>
    <property type="project" value="UniProtKB-UniRule"/>
</dbReference>
<keyword evidence="8 12" id="KW-0238">DNA-binding</keyword>
<reference evidence="14 15" key="1">
    <citation type="submission" date="2020-08" db="EMBL/GenBank/DDBJ databases">
        <title>Sequencing the genomes of 1000 actinobacteria strains.</title>
        <authorList>
            <person name="Klenk H.-P."/>
        </authorList>
    </citation>
    <scope>NUCLEOTIDE SEQUENCE [LARGE SCALE GENOMIC DNA]</scope>
    <source>
        <strain evidence="14 15">DSM 102030</strain>
    </source>
</reference>
<evidence type="ECO:0000256" key="11">
    <source>
        <dbReference type="NCBIfam" id="TIGR00665"/>
    </source>
</evidence>
<evidence type="ECO:0000259" key="13">
    <source>
        <dbReference type="PROSITE" id="PS51199"/>
    </source>
</evidence>
<dbReference type="RefSeq" id="WP_312885231.1">
    <property type="nucleotide sequence ID" value="NZ_JACHJT010000001.1"/>
</dbReference>
<evidence type="ECO:0000256" key="10">
    <source>
        <dbReference type="ARBA" id="ARBA00048954"/>
    </source>
</evidence>
<proteinExistence type="inferred from homology"/>
<organism evidence="14 15">
    <name type="scientific">Lipingzhangella halophila</name>
    <dbReference type="NCBI Taxonomy" id="1783352"/>
    <lineage>
        <taxon>Bacteria</taxon>
        <taxon>Bacillati</taxon>
        <taxon>Actinomycetota</taxon>
        <taxon>Actinomycetes</taxon>
        <taxon>Streptosporangiales</taxon>
        <taxon>Nocardiopsidaceae</taxon>
        <taxon>Lipingzhangella</taxon>
    </lineage>
</organism>
<evidence type="ECO:0000256" key="12">
    <source>
        <dbReference type="RuleBase" id="RU362085"/>
    </source>
</evidence>
<dbReference type="CDD" id="cd00984">
    <property type="entry name" value="DnaB_C"/>
    <property type="match status" value="1"/>
</dbReference>
<dbReference type="GO" id="GO:0005829">
    <property type="term" value="C:cytosol"/>
    <property type="evidence" value="ECO:0007669"/>
    <property type="project" value="TreeGrafter"/>
</dbReference>
<dbReference type="InterPro" id="IPR007693">
    <property type="entry name" value="DNA_helicase_DnaB-like_N"/>
</dbReference>
<evidence type="ECO:0000256" key="5">
    <source>
        <dbReference type="ARBA" id="ARBA00022801"/>
    </source>
</evidence>
<evidence type="ECO:0000256" key="2">
    <source>
        <dbReference type="ARBA" id="ARBA00022515"/>
    </source>
</evidence>
<keyword evidence="7 12" id="KW-0067">ATP-binding</keyword>
<dbReference type="SUPFAM" id="SSF48024">
    <property type="entry name" value="N-terminal domain of DnaB helicase"/>
    <property type="match status" value="1"/>
</dbReference>
<gene>
    <name evidence="14" type="ORF">F4561_002632</name>
</gene>
<evidence type="ECO:0000256" key="6">
    <source>
        <dbReference type="ARBA" id="ARBA00022806"/>
    </source>
</evidence>